<dbReference type="Gene3D" id="2.60.120.260">
    <property type="entry name" value="Galactose-binding domain-like"/>
    <property type="match status" value="2"/>
</dbReference>
<dbReference type="InterPro" id="IPR035396">
    <property type="entry name" value="Bac_rhamnosid6H"/>
</dbReference>
<dbReference type="AlphaFoldDB" id="A0A6G8Q517"/>
<dbReference type="GO" id="GO:0030596">
    <property type="term" value="F:alpha-L-rhamnosidase activity"/>
    <property type="evidence" value="ECO:0007669"/>
    <property type="project" value="UniProtKB-EC"/>
</dbReference>
<dbReference type="Pfam" id="PF17389">
    <property type="entry name" value="Bac_rhamnosid6H"/>
    <property type="match status" value="1"/>
</dbReference>
<dbReference type="PANTHER" id="PTHR33307:SF6">
    <property type="entry name" value="ALPHA-RHAMNOSIDASE (EUROFUNG)-RELATED"/>
    <property type="match status" value="1"/>
</dbReference>
<evidence type="ECO:0000256" key="1">
    <source>
        <dbReference type="ARBA" id="ARBA00001445"/>
    </source>
</evidence>
<dbReference type="InterPro" id="IPR013737">
    <property type="entry name" value="Bac_rhamnosid_N"/>
</dbReference>
<dbReference type="InterPro" id="IPR012341">
    <property type="entry name" value="6hp_glycosidase-like_sf"/>
</dbReference>
<dbReference type="KEGG" id="rub:GBA63_01865"/>
<organism evidence="8 9">
    <name type="scientific">Rubrobacter tropicus</name>
    <dbReference type="NCBI Taxonomy" id="2653851"/>
    <lineage>
        <taxon>Bacteria</taxon>
        <taxon>Bacillati</taxon>
        <taxon>Actinomycetota</taxon>
        <taxon>Rubrobacteria</taxon>
        <taxon>Rubrobacterales</taxon>
        <taxon>Rubrobacteraceae</taxon>
        <taxon>Rubrobacter</taxon>
    </lineage>
</organism>
<feature type="domain" description="Alpha-L-rhamnosidase six-hairpin glycosidase" evidence="6">
    <location>
        <begin position="453"/>
        <end position="793"/>
    </location>
</feature>
<dbReference type="InterPro" id="IPR016007">
    <property type="entry name" value="Alpha_rhamnosid"/>
</dbReference>
<keyword evidence="9" id="KW-1185">Reference proteome</keyword>
<proteinExistence type="predicted"/>
<feature type="domain" description="Alpha-L-rhamnosidase concanavalin-like" evidence="4">
    <location>
        <begin position="349"/>
        <end position="447"/>
    </location>
</feature>
<gene>
    <name evidence="8" type="ORF">GBA63_01865</name>
</gene>
<dbReference type="PIRSF" id="PIRSF010631">
    <property type="entry name" value="A-rhamnsds"/>
    <property type="match status" value="1"/>
</dbReference>
<comment type="catalytic activity">
    <reaction evidence="1">
        <text>Hydrolysis of terminal non-reducing alpha-L-rhamnose residues in alpha-L-rhamnosides.</text>
        <dbReference type="EC" id="3.2.1.40"/>
    </reaction>
</comment>
<dbReference type="Gene3D" id="2.60.40.10">
    <property type="entry name" value="Immunoglobulins"/>
    <property type="match status" value="1"/>
</dbReference>
<dbReference type="InterPro" id="IPR008902">
    <property type="entry name" value="Rhamnosid_concanavalin"/>
</dbReference>
<dbReference type="Pfam" id="PF17390">
    <property type="entry name" value="Bac_rhamnosid_C"/>
    <property type="match status" value="1"/>
</dbReference>
<dbReference type="GO" id="GO:0005975">
    <property type="term" value="P:carbohydrate metabolic process"/>
    <property type="evidence" value="ECO:0007669"/>
    <property type="project" value="InterPro"/>
</dbReference>
<feature type="domain" description="Bacterial alpha-L-rhamnosidase N-terminal" evidence="5">
    <location>
        <begin position="166"/>
        <end position="338"/>
    </location>
</feature>
<protein>
    <recommendedName>
        <fullName evidence="2">alpha-L-rhamnosidase</fullName>
        <ecNumber evidence="2">3.2.1.40</ecNumber>
    </recommendedName>
</protein>
<evidence type="ECO:0000259" key="5">
    <source>
        <dbReference type="Pfam" id="PF08531"/>
    </source>
</evidence>
<dbReference type="InterPro" id="IPR035398">
    <property type="entry name" value="Bac_rhamnosid_C"/>
</dbReference>
<dbReference type="Pfam" id="PF05592">
    <property type="entry name" value="Bac_rhamnosid"/>
    <property type="match status" value="1"/>
</dbReference>
<feature type="domain" description="Alpha-L-rhamnosidase C-terminal" evidence="7">
    <location>
        <begin position="800"/>
        <end position="870"/>
    </location>
</feature>
<evidence type="ECO:0000313" key="8">
    <source>
        <dbReference type="EMBL" id="QIN81509.1"/>
    </source>
</evidence>
<dbReference type="PANTHER" id="PTHR33307">
    <property type="entry name" value="ALPHA-RHAMNOSIDASE (EUROFUNG)"/>
    <property type="match status" value="1"/>
</dbReference>
<dbReference type="SUPFAM" id="SSF48208">
    <property type="entry name" value="Six-hairpin glycosidases"/>
    <property type="match status" value="1"/>
</dbReference>
<dbReference type="Gene3D" id="2.60.420.10">
    <property type="entry name" value="Maltose phosphorylase, domain 3"/>
    <property type="match status" value="1"/>
</dbReference>
<dbReference type="Pfam" id="PF08531">
    <property type="entry name" value="Bac_rhamnosid_N"/>
    <property type="match status" value="1"/>
</dbReference>
<keyword evidence="3" id="KW-0378">Hydrolase</keyword>
<evidence type="ECO:0000259" key="4">
    <source>
        <dbReference type="Pfam" id="PF05592"/>
    </source>
</evidence>
<evidence type="ECO:0000259" key="6">
    <source>
        <dbReference type="Pfam" id="PF17389"/>
    </source>
</evidence>
<dbReference type="InterPro" id="IPR008928">
    <property type="entry name" value="6-hairpin_glycosidase_sf"/>
</dbReference>
<evidence type="ECO:0000256" key="3">
    <source>
        <dbReference type="ARBA" id="ARBA00022801"/>
    </source>
</evidence>
<name>A0A6G8Q517_9ACTN</name>
<dbReference type="EMBL" id="CP045119">
    <property type="protein sequence ID" value="QIN81509.1"/>
    <property type="molecule type" value="Genomic_DNA"/>
</dbReference>
<evidence type="ECO:0000313" key="9">
    <source>
        <dbReference type="Proteomes" id="UP000501452"/>
    </source>
</evidence>
<dbReference type="EC" id="3.2.1.40" evidence="2"/>
<accession>A0A6G8Q517</accession>
<dbReference type="InterPro" id="IPR013783">
    <property type="entry name" value="Ig-like_fold"/>
</dbReference>
<dbReference type="RefSeq" id="WP_166172956.1">
    <property type="nucleotide sequence ID" value="NZ_CP045119.1"/>
</dbReference>
<sequence>MTAADLRPVHLKCEHRVDPLGIDERSPRLSWALASEKRAEVQSAYRVLVAGGEEDLAAETNLLWDSGRIKSGRSLGVEYGGEALRSGARCVWNVRVWDGEGGASSPSEPAVFEMGLLERSGWEGGWISAGEGPAGDMEPPTGDEYDALGNGLAPSPYLRREFGLEKSVRRARLYATARGLYEISINGARVGDDVLAPGWTDYRKRIQYQTYDVTDLLREGPNALGAILGDGWYAGFVGFDPKRAGAHYGTRPQLLAQLDVEYEDGATESVATDGSWRSSTGPILFSDLLAGESYDARKEMPGWNEPGFEDAGWHGVGVEPLGDVPLVAQPDEGVRATEEVAAQAVAEPEGGVHVFDMGQNMVGWARLKVRGEAGTAVRMRFAEALNPDGTIYTENLRSARQTDTYVLKGEDEEVYEPRFTSHGFHYVEVTGYPGEPPLDAVVGRVVHSATPPSGSFECSSPMVNRLQSNIVWGQRGNFLSIPTDCPQRDERLGWTGDAQIFVRTASLNMDVAAFFAKWMDDVEDAQSPDGAFTDVVPLLEGSGLINLSRGAPAWGDAGIIVPWTIYKTYGDTRIVRKHYDAMTRWMSYLHEANPDLLRRNKLGNNYGDWLSPEGDATPKDLLATAYWAHDAKLVAEMSRAIGREGAGYESLFENIKDAFNRAYVTPDGRVGADTQTGYVVALHMGLLPEELRAKAAGHLVRAIEAKDWHLSTGFVGVGYLCPVLTEAGYPDVAYRLLNNETYPSWGYTIKNGATTIWERWDGWTEENGFQSPNMNSFNHYSLGSVGEWLYRYVAGLDMDPETAGYGRIVIRPRPGGGLAHARAEYDSVRGRIASAWSVEGDRFELGIDIPPNTTATVYVPAEGGAGISEGGKPVERAEGVKVLKMEEKQGVLAVGSGRYEFVGRVAR</sequence>
<evidence type="ECO:0000256" key="2">
    <source>
        <dbReference type="ARBA" id="ARBA00012652"/>
    </source>
</evidence>
<reference evidence="8 9" key="1">
    <citation type="submission" date="2019-10" db="EMBL/GenBank/DDBJ databases">
        <title>Rubrobacter sp nov SCSIO 52090 isolated from a deep-sea sediment in the South China Sea.</title>
        <authorList>
            <person name="Chen R.W."/>
        </authorList>
    </citation>
    <scope>NUCLEOTIDE SEQUENCE [LARGE SCALE GENOMIC DNA]</scope>
    <source>
        <strain evidence="8 9">SCSIO 52909</strain>
    </source>
</reference>
<evidence type="ECO:0000259" key="7">
    <source>
        <dbReference type="Pfam" id="PF17390"/>
    </source>
</evidence>
<dbReference type="Gene3D" id="1.50.10.10">
    <property type="match status" value="1"/>
</dbReference>
<dbReference type="Pfam" id="PF25788">
    <property type="entry name" value="Ig_Rha78A_N"/>
    <property type="match status" value="1"/>
</dbReference>
<dbReference type="Proteomes" id="UP000501452">
    <property type="component" value="Chromosome"/>
</dbReference>